<organism evidence="1">
    <name type="scientific">marine sediment metagenome</name>
    <dbReference type="NCBI Taxonomy" id="412755"/>
    <lineage>
        <taxon>unclassified sequences</taxon>
        <taxon>metagenomes</taxon>
        <taxon>ecological metagenomes</taxon>
    </lineage>
</organism>
<dbReference type="EMBL" id="BART01033223">
    <property type="protein sequence ID" value="GAH17927.1"/>
    <property type="molecule type" value="Genomic_DNA"/>
</dbReference>
<reference evidence="1" key="1">
    <citation type="journal article" date="2014" name="Front. Microbiol.">
        <title>High frequency of phylogenetically diverse reductive dehalogenase-homologous genes in deep subseafloor sedimentary metagenomes.</title>
        <authorList>
            <person name="Kawai M."/>
            <person name="Futagami T."/>
            <person name="Toyoda A."/>
            <person name="Takaki Y."/>
            <person name="Nishi S."/>
            <person name="Hori S."/>
            <person name="Arai W."/>
            <person name="Tsubouchi T."/>
            <person name="Morono Y."/>
            <person name="Uchiyama I."/>
            <person name="Ito T."/>
            <person name="Fujiyama A."/>
            <person name="Inagaki F."/>
            <person name="Takami H."/>
        </authorList>
    </citation>
    <scope>NUCLEOTIDE SEQUENCE</scope>
    <source>
        <strain evidence="1">Expedition CK06-06</strain>
    </source>
</reference>
<gene>
    <name evidence="1" type="ORF">S01H4_57171</name>
</gene>
<comment type="caution">
    <text evidence="1">The sequence shown here is derived from an EMBL/GenBank/DDBJ whole genome shotgun (WGS) entry which is preliminary data.</text>
</comment>
<feature type="non-terminal residue" evidence="1">
    <location>
        <position position="37"/>
    </location>
</feature>
<evidence type="ECO:0000313" key="1">
    <source>
        <dbReference type="EMBL" id="GAH17927.1"/>
    </source>
</evidence>
<sequence length="37" mass="4479">MKKREFNKQKRKTVLSKVKDFFKDEYGGNLIEYALLI</sequence>
<protein>
    <submittedName>
        <fullName evidence="1">Uncharacterized protein</fullName>
    </submittedName>
</protein>
<dbReference type="AlphaFoldDB" id="X1DCH3"/>
<name>X1DCH3_9ZZZZ</name>
<proteinExistence type="predicted"/>
<accession>X1DCH3</accession>